<feature type="transmembrane region" description="Helical" evidence="10">
    <location>
        <begin position="502"/>
        <end position="521"/>
    </location>
</feature>
<evidence type="ECO:0000256" key="1">
    <source>
        <dbReference type="ARBA" id="ARBA00004651"/>
    </source>
</evidence>
<evidence type="ECO:0000256" key="8">
    <source>
        <dbReference type="ARBA" id="ARBA00023224"/>
    </source>
</evidence>
<feature type="transmembrane region" description="Helical" evidence="10">
    <location>
        <begin position="460"/>
        <end position="482"/>
    </location>
</feature>
<organism evidence="12 13">
    <name type="scientific">Elysia crispata</name>
    <name type="common">lettuce slug</name>
    <dbReference type="NCBI Taxonomy" id="231223"/>
    <lineage>
        <taxon>Eukaryota</taxon>
        <taxon>Metazoa</taxon>
        <taxon>Spiralia</taxon>
        <taxon>Lophotrochozoa</taxon>
        <taxon>Mollusca</taxon>
        <taxon>Gastropoda</taxon>
        <taxon>Heterobranchia</taxon>
        <taxon>Euthyneura</taxon>
        <taxon>Panpulmonata</taxon>
        <taxon>Sacoglossa</taxon>
        <taxon>Placobranchoidea</taxon>
        <taxon>Plakobranchidae</taxon>
        <taxon>Elysia</taxon>
    </lineage>
</organism>
<evidence type="ECO:0000256" key="7">
    <source>
        <dbReference type="ARBA" id="ARBA00023170"/>
    </source>
</evidence>
<evidence type="ECO:0000256" key="2">
    <source>
        <dbReference type="ARBA" id="ARBA00022475"/>
    </source>
</evidence>
<feature type="transmembrane region" description="Helical" evidence="10">
    <location>
        <begin position="95"/>
        <end position="119"/>
    </location>
</feature>
<dbReference type="EMBL" id="JAWDGP010007407">
    <property type="protein sequence ID" value="KAK3720287.1"/>
    <property type="molecule type" value="Genomic_DNA"/>
</dbReference>
<comment type="similarity">
    <text evidence="9">Belongs to the G-protein coupled receptor 1 family.</text>
</comment>
<comment type="subcellular location">
    <subcellularLocation>
        <location evidence="1">Cell membrane</location>
        <topology evidence="1">Multi-pass membrane protein</topology>
    </subcellularLocation>
</comment>
<dbReference type="CDD" id="cd00637">
    <property type="entry name" value="7tm_classA_rhodopsin-like"/>
    <property type="match status" value="1"/>
</dbReference>
<feature type="transmembrane region" description="Helical" evidence="10">
    <location>
        <begin position="61"/>
        <end position="83"/>
    </location>
</feature>
<dbReference type="PROSITE" id="PS50262">
    <property type="entry name" value="G_PROTEIN_RECEP_F1_2"/>
    <property type="match status" value="1"/>
</dbReference>
<comment type="caution">
    <text evidence="12">The sequence shown here is derived from an EMBL/GenBank/DDBJ whole genome shotgun (WGS) entry which is preliminary data.</text>
</comment>
<sequence length="546" mass="60292">MAASSFRGEAIQRENIFEVTPCITGINNNESCVTTVSDFLTAITQNSGGCSDEDYSSRVGLTYSVVCAGVALFLENSLLIFVIASNKSLYTNTNILVASLAVTDLVVGIQCCLIGLTGLSVGIRSLLATINSDLHAFDMLMLSISVSLVGVSLLHVFCLAVDRYLFVLWPFHYRQCVTRSRVLAVAAAIWILGLVYTLLPLVLYHDTRHRQTCILSEIPSSFGYVPVGCVYLICLVVVTYCTTGLVKIARQHRAGRVRKRIENKLLKCRRSEPNLEETVLTMTCKSTQIESASNVDTESSHVDMRSEEQIQELPLPTSSPLNVVETRVTDENIVSKPGKSRHVDSGGYNNLHYVKEETMNSSGVASSSSANTEKQEMGFPSLQATNSAEIFSEANDTASLSAKNEQKHVSKDTADNTIINQPVTTMKKTLNNDTDNELVLCPNKSQDDRSRLFDKSNIKIIKFVVVVFGTFFACTFPPVALLSLVKIFNLPLFNGNDFAVDFLRFLVMINSSVNFLTITYMNKEFRRALVKSVPFCKVCFCGRKVK</sequence>
<dbReference type="PANTHER" id="PTHR24248">
    <property type="entry name" value="ADRENERGIC RECEPTOR-RELATED G-PROTEIN COUPLED RECEPTOR"/>
    <property type="match status" value="1"/>
</dbReference>
<dbReference type="SUPFAM" id="SSF81321">
    <property type="entry name" value="Family A G protein-coupled receptor-like"/>
    <property type="match status" value="1"/>
</dbReference>
<keyword evidence="8 9" id="KW-0807">Transducer</keyword>
<reference evidence="12" key="1">
    <citation type="journal article" date="2023" name="G3 (Bethesda)">
        <title>A reference genome for the long-term kleptoplast-retaining sea slug Elysia crispata morphotype clarki.</title>
        <authorList>
            <person name="Eastman K.E."/>
            <person name="Pendleton A.L."/>
            <person name="Shaikh M.A."/>
            <person name="Suttiyut T."/>
            <person name="Ogas R."/>
            <person name="Tomko P."/>
            <person name="Gavelis G."/>
            <person name="Widhalm J.R."/>
            <person name="Wisecaver J.H."/>
        </authorList>
    </citation>
    <scope>NUCLEOTIDE SEQUENCE</scope>
    <source>
        <strain evidence="12">ECLA1</strain>
    </source>
</reference>
<keyword evidence="13" id="KW-1185">Reference proteome</keyword>
<keyword evidence="6 10" id="KW-0472">Membrane</keyword>
<evidence type="ECO:0000256" key="9">
    <source>
        <dbReference type="RuleBase" id="RU000688"/>
    </source>
</evidence>
<keyword evidence="7 9" id="KW-0675">Receptor</keyword>
<evidence type="ECO:0000259" key="11">
    <source>
        <dbReference type="PROSITE" id="PS50262"/>
    </source>
</evidence>
<dbReference type="GO" id="GO:0004930">
    <property type="term" value="F:G protein-coupled receptor activity"/>
    <property type="evidence" value="ECO:0007669"/>
    <property type="project" value="UniProtKB-KW"/>
</dbReference>
<name>A0AAE0XW71_9GAST</name>
<evidence type="ECO:0000256" key="4">
    <source>
        <dbReference type="ARBA" id="ARBA00022989"/>
    </source>
</evidence>
<evidence type="ECO:0000256" key="3">
    <source>
        <dbReference type="ARBA" id="ARBA00022692"/>
    </source>
</evidence>
<accession>A0AAE0XW71</accession>
<dbReference type="AlphaFoldDB" id="A0AAE0XW71"/>
<protein>
    <recommendedName>
        <fullName evidence="11">G-protein coupled receptors family 1 profile domain-containing protein</fullName>
    </recommendedName>
</protein>
<keyword evidence="2" id="KW-1003">Cell membrane</keyword>
<dbReference type="Pfam" id="PF00001">
    <property type="entry name" value="7tm_1"/>
    <property type="match status" value="1"/>
</dbReference>
<dbReference type="GO" id="GO:0005886">
    <property type="term" value="C:plasma membrane"/>
    <property type="evidence" value="ECO:0007669"/>
    <property type="project" value="UniProtKB-SubCell"/>
</dbReference>
<evidence type="ECO:0000256" key="10">
    <source>
        <dbReference type="SAM" id="Phobius"/>
    </source>
</evidence>
<feature type="transmembrane region" description="Helical" evidence="10">
    <location>
        <begin position="139"/>
        <end position="161"/>
    </location>
</feature>
<keyword evidence="5 9" id="KW-0297">G-protein coupled receptor</keyword>
<dbReference type="PROSITE" id="PS00237">
    <property type="entry name" value="G_PROTEIN_RECEP_F1_1"/>
    <property type="match status" value="1"/>
</dbReference>
<dbReference type="SMART" id="SM01381">
    <property type="entry name" value="7TM_GPCR_Srsx"/>
    <property type="match status" value="1"/>
</dbReference>
<feature type="transmembrane region" description="Helical" evidence="10">
    <location>
        <begin position="224"/>
        <end position="249"/>
    </location>
</feature>
<proteinExistence type="inferred from homology"/>
<keyword evidence="3 9" id="KW-0812">Transmembrane</keyword>
<dbReference type="PRINTS" id="PR00237">
    <property type="entry name" value="GPCRRHODOPSN"/>
</dbReference>
<dbReference type="InterPro" id="IPR017452">
    <property type="entry name" value="GPCR_Rhodpsn_7TM"/>
</dbReference>
<evidence type="ECO:0000256" key="5">
    <source>
        <dbReference type="ARBA" id="ARBA00023040"/>
    </source>
</evidence>
<evidence type="ECO:0000313" key="12">
    <source>
        <dbReference type="EMBL" id="KAK3720287.1"/>
    </source>
</evidence>
<feature type="domain" description="G-protein coupled receptors family 1 profile" evidence="11">
    <location>
        <begin position="75"/>
        <end position="518"/>
    </location>
</feature>
<evidence type="ECO:0000256" key="6">
    <source>
        <dbReference type="ARBA" id="ARBA00023136"/>
    </source>
</evidence>
<dbReference type="InterPro" id="IPR000276">
    <property type="entry name" value="GPCR_Rhodpsn"/>
</dbReference>
<gene>
    <name evidence="12" type="ORF">RRG08_007908</name>
</gene>
<dbReference type="Proteomes" id="UP001283361">
    <property type="component" value="Unassembled WGS sequence"/>
</dbReference>
<dbReference type="Gene3D" id="1.20.1070.10">
    <property type="entry name" value="Rhodopsin 7-helix transmembrane proteins"/>
    <property type="match status" value="2"/>
</dbReference>
<keyword evidence="4 10" id="KW-1133">Transmembrane helix</keyword>
<feature type="transmembrane region" description="Helical" evidence="10">
    <location>
        <begin position="182"/>
        <end position="204"/>
    </location>
</feature>
<evidence type="ECO:0000313" key="13">
    <source>
        <dbReference type="Proteomes" id="UP001283361"/>
    </source>
</evidence>